<keyword evidence="6" id="KW-0131">Cell cycle</keyword>
<dbReference type="AlphaFoldDB" id="G3MP75"/>
<dbReference type="Gene3D" id="3.30.900.10">
    <property type="entry name" value="HORMA domain"/>
    <property type="match status" value="1"/>
</dbReference>
<evidence type="ECO:0000256" key="1">
    <source>
        <dbReference type="ARBA" id="ARBA00004123"/>
    </source>
</evidence>
<dbReference type="PROSITE" id="PS50815">
    <property type="entry name" value="HORMA"/>
    <property type="match status" value="1"/>
</dbReference>
<evidence type="ECO:0000313" key="10">
    <source>
        <dbReference type="EMBL" id="AEO35293.1"/>
    </source>
</evidence>
<feature type="domain" description="HORMA" evidence="9">
    <location>
        <begin position="16"/>
        <end position="199"/>
    </location>
</feature>
<dbReference type="InterPro" id="IPR045091">
    <property type="entry name" value="Mad2-like"/>
</dbReference>
<evidence type="ECO:0000256" key="2">
    <source>
        <dbReference type="ARBA" id="ARBA00010348"/>
    </source>
</evidence>
<accession>G3MP75</accession>
<dbReference type="InterPro" id="IPR003511">
    <property type="entry name" value="HORMA_dom"/>
</dbReference>
<organism evidence="10">
    <name type="scientific">Amblyomma maculatum</name>
    <name type="common">Gulf Coast tick</name>
    <dbReference type="NCBI Taxonomy" id="34609"/>
    <lineage>
        <taxon>Eukaryota</taxon>
        <taxon>Metazoa</taxon>
        <taxon>Ecdysozoa</taxon>
        <taxon>Arthropoda</taxon>
        <taxon>Chelicerata</taxon>
        <taxon>Arachnida</taxon>
        <taxon>Acari</taxon>
        <taxon>Parasitiformes</taxon>
        <taxon>Ixodida</taxon>
        <taxon>Ixodoidea</taxon>
        <taxon>Ixodidae</taxon>
        <taxon>Amblyomminae</taxon>
        <taxon>Amblyomma</taxon>
    </lineage>
</organism>
<evidence type="ECO:0000256" key="3">
    <source>
        <dbReference type="ARBA" id="ARBA00022618"/>
    </source>
</evidence>
<sequence>MMQGSATVTQNAITLKGSAQIVAEFFNYGINSILYQRGVYPPEMFTTVQKYGLAILVTTEKSLQDYLEKVLMQLKEWLEAKIVHRVVLVISATNTKETLERWEFRILSEDEITDSSKPKQKELSEIQSEIKNVIRQIVASVTYLPILETACAFDLLIYTDKNAKMPKKWEDSAPLLIPDSETVRLKSFSTTIHTVDTAVCYKNTLKM</sequence>
<evidence type="ECO:0000256" key="6">
    <source>
        <dbReference type="ARBA" id="ARBA00023306"/>
    </source>
</evidence>
<reference evidence="10" key="1">
    <citation type="journal article" date="2011" name="PLoS ONE">
        <title>A deep insight into the sialotranscriptome of the gulf coast tick, Amblyomma maculatum.</title>
        <authorList>
            <person name="Karim S."/>
            <person name="Singh P."/>
            <person name="Ribeiro J.M."/>
        </authorList>
    </citation>
    <scope>NUCLEOTIDE SEQUENCE</scope>
    <source>
        <tissue evidence="10">Salivary gland</tissue>
    </source>
</reference>
<keyword evidence="4" id="KW-0498">Mitosis</keyword>
<dbReference type="SUPFAM" id="SSF56019">
    <property type="entry name" value="The spindle assembly checkpoint protein mad2"/>
    <property type="match status" value="1"/>
</dbReference>
<evidence type="ECO:0000256" key="5">
    <source>
        <dbReference type="ARBA" id="ARBA00023242"/>
    </source>
</evidence>
<dbReference type="PANTHER" id="PTHR11842:SF11">
    <property type="entry name" value="MITOTIC SPINDLE ASSEMBLY CHECKPOINT PROTEIN MAD2A"/>
    <property type="match status" value="1"/>
</dbReference>
<dbReference type="GO" id="GO:1990728">
    <property type="term" value="C:mitotic spindle assembly checkpoint MAD1-MAD2 complex"/>
    <property type="evidence" value="ECO:0007669"/>
    <property type="project" value="UniProtKB-ARBA"/>
</dbReference>
<dbReference type="GO" id="GO:0000776">
    <property type="term" value="C:kinetochore"/>
    <property type="evidence" value="ECO:0007669"/>
    <property type="project" value="TreeGrafter"/>
</dbReference>
<dbReference type="GO" id="GO:0005654">
    <property type="term" value="C:nucleoplasm"/>
    <property type="evidence" value="ECO:0007669"/>
    <property type="project" value="TreeGrafter"/>
</dbReference>
<dbReference type="Pfam" id="PF02301">
    <property type="entry name" value="HORMA"/>
    <property type="match status" value="1"/>
</dbReference>
<dbReference type="InterPro" id="IPR036570">
    <property type="entry name" value="HORMA_dom_sf"/>
</dbReference>
<dbReference type="PANTHER" id="PTHR11842">
    <property type="entry name" value="MITOTIC SPINDLE ASSEMBLY CHECKPOINT PROTEIN MAD2"/>
    <property type="match status" value="1"/>
</dbReference>
<name>G3MP75_AMBMU</name>
<dbReference type="GO" id="GO:0007094">
    <property type="term" value="P:mitotic spindle assembly checkpoint signaling"/>
    <property type="evidence" value="ECO:0007669"/>
    <property type="project" value="TreeGrafter"/>
</dbReference>
<dbReference type="FunFam" id="3.30.900.10:FF:000002">
    <property type="entry name" value="Mitotic spindle assembly checkpoint protein MAD2A"/>
    <property type="match status" value="1"/>
</dbReference>
<dbReference type="EMBL" id="JO843676">
    <property type="protein sequence ID" value="AEO35293.1"/>
    <property type="molecule type" value="mRNA"/>
</dbReference>
<evidence type="ECO:0000256" key="8">
    <source>
        <dbReference type="ARBA" id="ARBA00076594"/>
    </source>
</evidence>
<comment type="subcellular location">
    <subcellularLocation>
        <location evidence="1">Nucleus</location>
    </subcellularLocation>
</comment>
<keyword evidence="3" id="KW-0132">Cell division</keyword>
<dbReference type="GO" id="GO:0051301">
    <property type="term" value="P:cell division"/>
    <property type="evidence" value="ECO:0007669"/>
    <property type="project" value="UniProtKB-KW"/>
</dbReference>
<protein>
    <recommendedName>
        <fullName evidence="7">Mitotic spindle assembly checkpoint protein MAD2A</fullName>
    </recommendedName>
    <alternativeName>
        <fullName evidence="8">Mitotic arrest deficient 2-like protein 1</fullName>
    </alternativeName>
</protein>
<evidence type="ECO:0000259" key="9">
    <source>
        <dbReference type="PROSITE" id="PS50815"/>
    </source>
</evidence>
<evidence type="ECO:0000256" key="4">
    <source>
        <dbReference type="ARBA" id="ARBA00022776"/>
    </source>
</evidence>
<proteinExistence type="evidence at transcript level"/>
<evidence type="ECO:0000256" key="7">
    <source>
        <dbReference type="ARBA" id="ARBA00068928"/>
    </source>
</evidence>
<comment type="similarity">
    <text evidence="2">Belongs to the MAD2 family.</text>
</comment>
<keyword evidence="5" id="KW-0539">Nucleus</keyword>